<evidence type="ECO:0000313" key="3">
    <source>
        <dbReference type="WBParaSite" id="TREG1_1160.1"/>
    </source>
</evidence>
<dbReference type="PROSITE" id="PS51257">
    <property type="entry name" value="PROKAR_LIPOPROTEIN"/>
    <property type="match status" value="1"/>
</dbReference>
<keyword evidence="1" id="KW-0472">Membrane</keyword>
<keyword evidence="2" id="KW-1185">Reference proteome</keyword>
<protein>
    <submittedName>
        <fullName evidence="3">Uncharacterized protein</fullName>
    </submittedName>
</protein>
<dbReference type="WBParaSite" id="TREG1_1160.1">
    <property type="protein sequence ID" value="TREG1_1160.1"/>
    <property type="gene ID" value="TREG1_1160"/>
</dbReference>
<sequence length="99" mass="10625">MASVAKIIYLISILVAIACIVVSIAISPAWSADPNNTFLKANGALSIVGLRLLTGNNDCYYCSFGFSLNMLYCRVGCLRSRSELAGMATVSYVHRGNMP</sequence>
<keyword evidence="1" id="KW-0812">Transmembrane</keyword>
<dbReference type="Proteomes" id="UP000050795">
    <property type="component" value="Unassembled WGS sequence"/>
</dbReference>
<evidence type="ECO:0000256" key="1">
    <source>
        <dbReference type="SAM" id="Phobius"/>
    </source>
</evidence>
<evidence type="ECO:0000313" key="2">
    <source>
        <dbReference type="Proteomes" id="UP000050795"/>
    </source>
</evidence>
<feature type="transmembrane region" description="Helical" evidence="1">
    <location>
        <begin position="7"/>
        <end position="30"/>
    </location>
</feature>
<organism evidence="2 3">
    <name type="scientific">Trichobilharzia regenti</name>
    <name type="common">Nasal bird schistosome</name>
    <dbReference type="NCBI Taxonomy" id="157069"/>
    <lineage>
        <taxon>Eukaryota</taxon>
        <taxon>Metazoa</taxon>
        <taxon>Spiralia</taxon>
        <taxon>Lophotrochozoa</taxon>
        <taxon>Platyhelminthes</taxon>
        <taxon>Trematoda</taxon>
        <taxon>Digenea</taxon>
        <taxon>Strigeidida</taxon>
        <taxon>Schistosomatoidea</taxon>
        <taxon>Schistosomatidae</taxon>
        <taxon>Trichobilharzia</taxon>
    </lineage>
</organism>
<reference evidence="2" key="1">
    <citation type="submission" date="2022-06" db="EMBL/GenBank/DDBJ databases">
        <authorList>
            <person name="Berger JAMES D."/>
            <person name="Berger JAMES D."/>
        </authorList>
    </citation>
    <scope>NUCLEOTIDE SEQUENCE [LARGE SCALE GENOMIC DNA]</scope>
</reference>
<name>A0AA85IY74_TRIRE</name>
<keyword evidence="1" id="KW-1133">Transmembrane helix</keyword>
<accession>A0AA85IY74</accession>
<dbReference type="AlphaFoldDB" id="A0AA85IY74"/>
<reference evidence="3" key="2">
    <citation type="submission" date="2023-11" db="UniProtKB">
        <authorList>
            <consortium name="WormBaseParasite"/>
        </authorList>
    </citation>
    <scope>IDENTIFICATION</scope>
</reference>
<proteinExistence type="predicted"/>